<feature type="signal peptide" evidence="6">
    <location>
        <begin position="1"/>
        <end position="26"/>
    </location>
</feature>
<gene>
    <name evidence="7" type="ORF">MGU_09558</name>
</gene>
<dbReference type="SUPFAM" id="SSF56399">
    <property type="entry name" value="ADP-ribosylation"/>
    <property type="match status" value="1"/>
</dbReference>
<evidence type="ECO:0000256" key="2">
    <source>
        <dbReference type="ARBA" id="ARBA00022729"/>
    </source>
</evidence>
<dbReference type="Gene3D" id="3.90.210.10">
    <property type="entry name" value="Heat-Labile Enterotoxin, subunit A"/>
    <property type="match status" value="1"/>
</dbReference>
<organism evidence="7 8">
    <name type="scientific">Metarhizium guizhouense (strain ARSEF 977)</name>
    <dbReference type="NCBI Taxonomy" id="1276136"/>
    <lineage>
        <taxon>Eukaryota</taxon>
        <taxon>Fungi</taxon>
        <taxon>Dikarya</taxon>
        <taxon>Ascomycota</taxon>
        <taxon>Pezizomycotina</taxon>
        <taxon>Sordariomycetes</taxon>
        <taxon>Hypocreomycetidae</taxon>
        <taxon>Hypocreales</taxon>
        <taxon>Clavicipitaceae</taxon>
        <taxon>Metarhizium</taxon>
    </lineage>
</organism>
<dbReference type="Pfam" id="PF01375">
    <property type="entry name" value="Enterotoxin_a"/>
    <property type="match status" value="1"/>
</dbReference>
<dbReference type="PRINTS" id="PR00771">
    <property type="entry name" value="ENTEROTOXINA"/>
</dbReference>
<dbReference type="GO" id="GO:0090729">
    <property type="term" value="F:toxin activity"/>
    <property type="evidence" value="ECO:0007669"/>
    <property type="project" value="UniProtKB-KW"/>
</dbReference>
<comment type="caution">
    <text evidence="7">The sequence shown here is derived from an EMBL/GenBank/DDBJ whole genome shotgun (WGS) entry which is preliminary data.</text>
</comment>
<sequence>MLAQGPLTLLLCMLIACLEWSIGAHGLSIRQESLPTLLYRFDTRKPDVIKKAGGFSPRSMDIQNEEGASVYLHMRGDPAGGAPKDSIYVSTTIDAQIAAKEVAAGREGYIYEIHATENMFSVSDTLKNHYIYLSQKEWVAVLGIRSDQIKSVAKVKARKATGAKPELEFKPFKGYNEAKYNGHTASPPEPQLAGFPPNHPALEEPQWKALSGKSLKDAASEFLKRAEAKGWELPEFREGGGCTISKRGLCDEAGNGAEDQGLKNPEKEGDEQVPGTGEEPPRPPELNKEGEVPSTGELVKSVEDVSSTEFRALAGRYKVLSFVENKLKLKLSLFRSDTLKYKPLGSALNHVKAPPSFGKLALKSLNKSFKALGLGLYAHGVIDAFANNVSAIDRAAALTAIIPVVGCATQIAADIAGGQANALDAIDDAMCIVGDVLLFNPATAPFGVAVHIARFIIGLIRAALPPPGPDPEVLREIKKIRDEAWTEFLQQHVYKELSSREFGDNMRSALATETLSLLSEGAQTIGVLVKSQELALNKTDDKTELEQLKSFFQNGTENVRKRLDSTILDAQRRYMINLVANVRDQDKNASIQAAADAYNEFFVTKNLTDAGADESIKQSIRSEKLPMPDSFTLAYLIGQGTAQDIQVPTQPAPEIEKALTSPEPKDEKGLALRQAAANDGTNWEMHPLALSLPDYLQLKVQGMSKQDADTVSIQQTAALIKFFDGNVAEEDLEKASPKLEGVDIKEFQILAALNMGRKLKLWKLTEDRKLHFVPESAASIPAGTIASVLGLSEQDVQVVLGK</sequence>
<name>A0A0B4GTV8_METGA</name>
<evidence type="ECO:0000256" key="3">
    <source>
        <dbReference type="ARBA" id="ARBA00023026"/>
    </source>
</evidence>
<evidence type="ECO:0000256" key="6">
    <source>
        <dbReference type="SAM" id="SignalP"/>
    </source>
</evidence>
<feature type="region of interest" description="Disordered" evidence="5">
    <location>
        <begin position="253"/>
        <end position="297"/>
    </location>
</feature>
<keyword evidence="4" id="KW-1015">Disulfide bond</keyword>
<dbReference type="Gene3D" id="1.10.490.40">
    <property type="entry name" value="Diphtheria toxin, translocation domain"/>
    <property type="match status" value="1"/>
</dbReference>
<feature type="chain" id="PRO_5002089874" evidence="6">
    <location>
        <begin position="27"/>
        <end position="802"/>
    </location>
</feature>
<dbReference type="AlphaFoldDB" id="A0A0B4GTV8"/>
<evidence type="ECO:0000313" key="8">
    <source>
        <dbReference type="Proteomes" id="UP000031192"/>
    </source>
</evidence>
<evidence type="ECO:0000256" key="4">
    <source>
        <dbReference type="ARBA" id="ARBA00023157"/>
    </source>
</evidence>
<evidence type="ECO:0000256" key="5">
    <source>
        <dbReference type="SAM" id="MobiDB-lite"/>
    </source>
</evidence>
<dbReference type="EMBL" id="AZNH01000066">
    <property type="protein sequence ID" value="KID83117.1"/>
    <property type="molecule type" value="Genomic_DNA"/>
</dbReference>
<accession>A0A0B4GTV8</accession>
<proteinExistence type="predicted"/>
<evidence type="ECO:0000256" key="1">
    <source>
        <dbReference type="ARBA" id="ARBA00022656"/>
    </source>
</evidence>
<keyword evidence="8" id="KW-1185">Reference proteome</keyword>
<keyword evidence="3" id="KW-0843">Virulence</keyword>
<protein>
    <submittedName>
        <fullName evidence="7">Heat-labile enterotoxin, A chain</fullName>
    </submittedName>
</protein>
<evidence type="ECO:0000313" key="7">
    <source>
        <dbReference type="EMBL" id="KID83117.1"/>
    </source>
</evidence>
<dbReference type="HOGENOM" id="CLU_350922_0_0_1"/>
<dbReference type="InterPro" id="IPR001144">
    <property type="entry name" value="Enterotoxin_A"/>
</dbReference>
<reference evidence="7 8" key="1">
    <citation type="journal article" date="2014" name="Proc. Natl. Acad. Sci. U.S.A.">
        <title>Trajectory and genomic determinants of fungal-pathogen speciation and host adaptation.</title>
        <authorList>
            <person name="Hu X."/>
            <person name="Xiao G."/>
            <person name="Zheng P."/>
            <person name="Shang Y."/>
            <person name="Su Y."/>
            <person name="Zhang X."/>
            <person name="Liu X."/>
            <person name="Zhan S."/>
            <person name="St Leger R.J."/>
            <person name="Wang C."/>
        </authorList>
    </citation>
    <scope>NUCLEOTIDE SEQUENCE [LARGE SCALE GENOMIC DNA]</scope>
    <source>
        <strain evidence="7 8">ARSEF 977</strain>
    </source>
</reference>
<feature type="compositionally biased region" description="Basic and acidic residues" evidence="5">
    <location>
        <begin position="279"/>
        <end position="291"/>
    </location>
</feature>
<keyword evidence="1" id="KW-0800">Toxin</keyword>
<dbReference type="Proteomes" id="UP000031192">
    <property type="component" value="Unassembled WGS sequence"/>
</dbReference>
<keyword evidence="2 6" id="KW-0732">Signal</keyword>